<evidence type="ECO:0000256" key="1">
    <source>
        <dbReference type="SAM" id="MobiDB-lite"/>
    </source>
</evidence>
<dbReference type="SUPFAM" id="SSF52777">
    <property type="entry name" value="CoA-dependent acyltransferases"/>
    <property type="match status" value="1"/>
</dbReference>
<dbReference type="HOGENOM" id="CLU_1065174_0_0_0"/>
<keyword evidence="3" id="KW-1185">Reference proteome</keyword>
<dbReference type="eggNOG" id="COG0508">
    <property type="taxonomic scope" value="Bacteria"/>
</dbReference>
<dbReference type="Gene3D" id="3.30.559.10">
    <property type="entry name" value="Chloramphenicol acetyltransferase-like domain"/>
    <property type="match status" value="1"/>
</dbReference>
<dbReference type="STRING" id="575540.Isop_3257"/>
<dbReference type="RefSeq" id="WP_013566107.1">
    <property type="nucleotide sequence ID" value="NC_014962.1"/>
</dbReference>
<dbReference type="AlphaFoldDB" id="E8R566"/>
<proteinExistence type="predicted"/>
<feature type="region of interest" description="Disordered" evidence="1">
    <location>
        <begin position="285"/>
        <end position="314"/>
    </location>
</feature>
<gene>
    <name evidence="2" type="ordered locus">Isop_3257</name>
</gene>
<reference evidence="2 3" key="2">
    <citation type="journal article" date="2011" name="Stand. Genomic Sci.">
        <title>Complete genome sequence of Isosphaera pallida type strain (IS1B).</title>
        <authorList>
            <consortium name="US DOE Joint Genome Institute (JGI-PGF)"/>
            <person name="Goker M."/>
            <person name="Cleland D."/>
            <person name="Saunders E."/>
            <person name="Lapidus A."/>
            <person name="Nolan M."/>
            <person name="Lucas S."/>
            <person name="Hammon N."/>
            <person name="Deshpande S."/>
            <person name="Cheng J.F."/>
            <person name="Tapia R."/>
            <person name="Han C."/>
            <person name="Goodwin L."/>
            <person name="Pitluck S."/>
            <person name="Liolios K."/>
            <person name="Pagani I."/>
            <person name="Ivanova N."/>
            <person name="Mavromatis K."/>
            <person name="Pati A."/>
            <person name="Chen A."/>
            <person name="Palaniappan K."/>
            <person name="Land M."/>
            <person name="Hauser L."/>
            <person name="Chang Y.J."/>
            <person name="Jeffries C.D."/>
            <person name="Detter J.C."/>
            <person name="Beck B."/>
            <person name="Woyke T."/>
            <person name="Bristow J."/>
            <person name="Eisen J.A."/>
            <person name="Markowitz V."/>
            <person name="Hugenholtz P."/>
            <person name="Kyrpides N.C."/>
            <person name="Klenk H.P."/>
        </authorList>
    </citation>
    <scope>NUCLEOTIDE SEQUENCE [LARGE SCALE GENOMIC DNA]</scope>
    <source>
        <strain evidence="3">ATCC 43644 / DSM 9630 / IS1B</strain>
    </source>
</reference>
<feature type="compositionally biased region" description="Polar residues" evidence="1">
    <location>
        <begin position="287"/>
        <end position="307"/>
    </location>
</feature>
<dbReference type="OrthoDB" id="8059310at2"/>
<organism evidence="2 3">
    <name type="scientific">Isosphaera pallida (strain ATCC 43644 / DSM 9630 / IS1B)</name>
    <dbReference type="NCBI Taxonomy" id="575540"/>
    <lineage>
        <taxon>Bacteria</taxon>
        <taxon>Pseudomonadati</taxon>
        <taxon>Planctomycetota</taxon>
        <taxon>Planctomycetia</taxon>
        <taxon>Isosphaerales</taxon>
        <taxon>Isosphaeraceae</taxon>
        <taxon>Isosphaera</taxon>
    </lineage>
</organism>
<dbReference type="KEGG" id="ipa:Isop_3257"/>
<accession>E8R566</accession>
<name>E8R566_ISOPI</name>
<evidence type="ECO:0000313" key="3">
    <source>
        <dbReference type="Proteomes" id="UP000008631"/>
    </source>
</evidence>
<dbReference type="InterPro" id="IPR023213">
    <property type="entry name" value="CAT-like_dom_sf"/>
</dbReference>
<sequence length="314" mass="35135">MREPIGRTVPLSPTRRFVIDLVTQASQIPTIPVGRVFDVATLEPSRRAHPARPSWSVLFMKAFALVAVEHPALRRAYLKYPVARLYEHPQSIASLAIEREYQGEPGIFVGMFRAPESQSLVQLQTALELYKTLPTDQVGVYRQMLRISRLPGPARRFLWWTTLNFSGFKRAKRLGTFGVTSYGSLGAESLHPISPLAVTLTYGPIDAQGRVMVKLVYDHRVMDGAFVARRLRDVEDTLHAAILRELTEDLERPQEELASGLPLTFAHDPASLPTPHLALPTPCDKTTPANESPTPRITRLNPKTNEYLNRAAGR</sequence>
<protein>
    <recommendedName>
        <fullName evidence="4">Catalytic domain of components of various dehydrogenase complexes</fullName>
    </recommendedName>
</protein>
<evidence type="ECO:0008006" key="4">
    <source>
        <dbReference type="Google" id="ProtNLM"/>
    </source>
</evidence>
<evidence type="ECO:0000313" key="2">
    <source>
        <dbReference type="EMBL" id="ADV63819.1"/>
    </source>
</evidence>
<reference key="1">
    <citation type="submission" date="2010-11" db="EMBL/GenBank/DDBJ databases">
        <title>The complete sequence of chromosome of Isophaera pallida ATCC 43644.</title>
        <authorList>
            <consortium name="US DOE Joint Genome Institute (JGI-PGF)"/>
            <person name="Lucas S."/>
            <person name="Copeland A."/>
            <person name="Lapidus A."/>
            <person name="Bruce D."/>
            <person name="Goodwin L."/>
            <person name="Pitluck S."/>
            <person name="Kyrpides N."/>
            <person name="Mavromatis K."/>
            <person name="Pagani I."/>
            <person name="Ivanova N."/>
            <person name="Saunders E."/>
            <person name="Brettin T."/>
            <person name="Detter J.C."/>
            <person name="Han C."/>
            <person name="Tapia R."/>
            <person name="Land M."/>
            <person name="Hauser L."/>
            <person name="Markowitz V."/>
            <person name="Cheng J.-F."/>
            <person name="Hugenholtz P."/>
            <person name="Woyke T."/>
            <person name="Wu D."/>
            <person name="Eisen J.A."/>
        </authorList>
    </citation>
    <scope>NUCLEOTIDE SEQUENCE</scope>
    <source>
        <strain>ATCC 43644</strain>
    </source>
</reference>
<dbReference type="EMBL" id="CP002353">
    <property type="protein sequence ID" value="ADV63819.1"/>
    <property type="molecule type" value="Genomic_DNA"/>
</dbReference>
<dbReference type="Proteomes" id="UP000008631">
    <property type="component" value="Chromosome"/>
</dbReference>
<dbReference type="InParanoid" id="E8R566"/>